<dbReference type="Proteomes" id="UP000019335">
    <property type="component" value="Chromosome 15"/>
</dbReference>
<dbReference type="PANTHER" id="PTHR14614:SF157">
    <property type="entry name" value="METHYLTRANSFERASE TYPE 12 DOMAIN-CONTAINING PROTEIN"/>
    <property type="match status" value="1"/>
</dbReference>
<sequence>MTSNHDVEAEPDCFFNPDLFVNKSLVKVNYSIQDLEQQPVWVSAASCTDHDQTGEIVWPISIFLSWFVAARRDLFRDQQVIELGAGCAGLPGLIASRFAKDVLVTDGNYLVLETLQRNVAETRGIFRTITDHSCEPGEPVEPMFKSTCYGQSTYDCSVGVGDEKALNNNSSAVAVSRDALTSCWHEKGKLETRTLLWGDKESVEAVVNEGWRPQILLGADIVCWIDFVTPLLQTVKFLFLHAPDRERAVLFLGFVNRANSTERFLYAQARAFGMSVKRVPHETFMPIEKRCWPSELQTAQELEVLSISLDPTLEGYDSPVSFEESRAYDWATPC</sequence>
<comment type="caution">
    <text evidence="1">The sequence shown here is derived from an EMBL/GenBank/DDBJ whole genome shotgun (WGS) entry which is preliminary data.</text>
</comment>
<evidence type="ECO:0000313" key="2">
    <source>
        <dbReference type="Proteomes" id="UP000019335"/>
    </source>
</evidence>
<dbReference type="GO" id="GO:0008168">
    <property type="term" value="F:methyltransferase activity"/>
    <property type="evidence" value="ECO:0007669"/>
    <property type="project" value="UniProtKB-KW"/>
</dbReference>
<dbReference type="InterPro" id="IPR019410">
    <property type="entry name" value="Methyltransf_16"/>
</dbReference>
<dbReference type="Gene3D" id="3.40.50.150">
    <property type="entry name" value="Vaccinia Virus protein VP39"/>
    <property type="match status" value="1"/>
</dbReference>
<dbReference type="AlphaFoldDB" id="W7TUH9"/>
<proteinExistence type="predicted"/>
<dbReference type="PANTHER" id="PTHR14614">
    <property type="entry name" value="HEPATOCELLULAR CARCINOMA-ASSOCIATED ANTIGEN"/>
    <property type="match status" value="1"/>
</dbReference>
<dbReference type="Pfam" id="PF10294">
    <property type="entry name" value="Methyltransf_16"/>
    <property type="match status" value="1"/>
</dbReference>
<keyword evidence="1" id="KW-0489">Methyltransferase</keyword>
<evidence type="ECO:0000313" key="1">
    <source>
        <dbReference type="EMBL" id="EWM23934.1"/>
    </source>
</evidence>
<dbReference type="InterPro" id="IPR029063">
    <property type="entry name" value="SAM-dependent_MTases_sf"/>
</dbReference>
<keyword evidence="2" id="KW-1185">Reference proteome</keyword>
<dbReference type="OrthoDB" id="46564at2759"/>
<keyword evidence="1" id="KW-0808">Transferase</keyword>
<protein>
    <submittedName>
        <fullName evidence="1">Methyltransferase-like protein 21a-like isoform 2</fullName>
    </submittedName>
</protein>
<accession>W7TUH9</accession>
<dbReference type="EMBL" id="AZIL01001412">
    <property type="protein sequence ID" value="EWM23934.1"/>
    <property type="molecule type" value="Genomic_DNA"/>
</dbReference>
<reference evidence="1 2" key="1">
    <citation type="journal article" date="2014" name="Mol. Plant">
        <title>Chromosome Scale Genome Assembly and Transcriptome Profiling of Nannochloropsis gaditana in Nitrogen Depletion.</title>
        <authorList>
            <person name="Corteggiani Carpinelli E."/>
            <person name="Telatin A."/>
            <person name="Vitulo N."/>
            <person name="Forcato C."/>
            <person name="D'Angelo M."/>
            <person name="Schiavon R."/>
            <person name="Vezzi A."/>
            <person name="Giacometti G.M."/>
            <person name="Morosinotto T."/>
            <person name="Valle G."/>
        </authorList>
    </citation>
    <scope>NUCLEOTIDE SEQUENCE [LARGE SCALE GENOMIC DNA]</scope>
    <source>
        <strain evidence="1 2">B-31</strain>
    </source>
</reference>
<name>W7TUH9_9STRA</name>
<dbReference type="GO" id="GO:0032259">
    <property type="term" value="P:methylation"/>
    <property type="evidence" value="ECO:0007669"/>
    <property type="project" value="UniProtKB-KW"/>
</dbReference>
<gene>
    <name evidence="1" type="ORF">Naga_100082g23</name>
</gene>
<dbReference type="SUPFAM" id="SSF53335">
    <property type="entry name" value="S-adenosyl-L-methionine-dependent methyltransferases"/>
    <property type="match status" value="1"/>
</dbReference>
<organism evidence="1 2">
    <name type="scientific">Nannochloropsis gaditana</name>
    <dbReference type="NCBI Taxonomy" id="72520"/>
    <lineage>
        <taxon>Eukaryota</taxon>
        <taxon>Sar</taxon>
        <taxon>Stramenopiles</taxon>
        <taxon>Ochrophyta</taxon>
        <taxon>Eustigmatophyceae</taxon>
        <taxon>Eustigmatales</taxon>
        <taxon>Monodopsidaceae</taxon>
        <taxon>Nannochloropsis</taxon>
    </lineage>
</organism>